<comment type="caution">
    <text evidence="1">The sequence shown here is derived from an EMBL/GenBank/DDBJ whole genome shotgun (WGS) entry which is preliminary data.</text>
</comment>
<organism evidence="1 2">
    <name type="scientific">Henosepilachna vigintioctopunctata</name>
    <dbReference type="NCBI Taxonomy" id="420089"/>
    <lineage>
        <taxon>Eukaryota</taxon>
        <taxon>Metazoa</taxon>
        <taxon>Ecdysozoa</taxon>
        <taxon>Arthropoda</taxon>
        <taxon>Hexapoda</taxon>
        <taxon>Insecta</taxon>
        <taxon>Pterygota</taxon>
        <taxon>Neoptera</taxon>
        <taxon>Endopterygota</taxon>
        <taxon>Coleoptera</taxon>
        <taxon>Polyphaga</taxon>
        <taxon>Cucujiformia</taxon>
        <taxon>Coccinelloidea</taxon>
        <taxon>Coccinellidae</taxon>
        <taxon>Epilachninae</taxon>
        <taxon>Epilachnini</taxon>
        <taxon>Henosepilachna</taxon>
    </lineage>
</organism>
<accession>A0AAW1UFZ4</accession>
<dbReference type="AlphaFoldDB" id="A0AAW1UFZ4"/>
<evidence type="ECO:0000313" key="2">
    <source>
        <dbReference type="Proteomes" id="UP001431783"/>
    </source>
</evidence>
<protein>
    <submittedName>
        <fullName evidence="1">Uncharacterized protein</fullName>
    </submittedName>
</protein>
<name>A0AAW1UFZ4_9CUCU</name>
<proteinExistence type="predicted"/>
<dbReference type="EMBL" id="JARQZJ010000062">
    <property type="protein sequence ID" value="KAK9879468.1"/>
    <property type="molecule type" value="Genomic_DNA"/>
</dbReference>
<gene>
    <name evidence="1" type="ORF">WA026_006537</name>
</gene>
<reference evidence="1 2" key="1">
    <citation type="submission" date="2023-03" db="EMBL/GenBank/DDBJ databases">
        <title>Genome insight into feeding habits of ladybird beetles.</title>
        <authorList>
            <person name="Li H.-S."/>
            <person name="Huang Y.-H."/>
            <person name="Pang H."/>
        </authorList>
    </citation>
    <scope>NUCLEOTIDE SEQUENCE [LARGE SCALE GENOMIC DNA]</scope>
    <source>
        <strain evidence="1">SYSU_2023b</strain>
        <tissue evidence="1">Whole body</tissue>
    </source>
</reference>
<sequence>MAPTTAALEVDSEENLNFACCKKKVNSSCEREGFSFILRYKRLEEKDHGGQYPVEDLTDNGYEKEIEIVYLKLLVDELKSKNKILEENNSLLREKVGNLEE</sequence>
<dbReference type="Proteomes" id="UP001431783">
    <property type="component" value="Unassembled WGS sequence"/>
</dbReference>
<keyword evidence="2" id="KW-1185">Reference proteome</keyword>
<evidence type="ECO:0000313" key="1">
    <source>
        <dbReference type="EMBL" id="KAK9879468.1"/>
    </source>
</evidence>